<keyword evidence="2" id="KW-1185">Reference proteome</keyword>
<evidence type="ECO:0000313" key="2">
    <source>
        <dbReference type="Proteomes" id="UP000000600"/>
    </source>
</evidence>
<dbReference type="SUPFAM" id="SSF54529">
    <property type="entry name" value="Mitochondrial glycoprotein MAM33-like"/>
    <property type="match status" value="1"/>
</dbReference>
<dbReference type="InterPro" id="IPR003428">
    <property type="entry name" value="MAM33"/>
</dbReference>
<dbReference type="EMBL" id="CT868030">
    <property type="protein sequence ID" value="CAK64086.1"/>
    <property type="molecule type" value="Genomic_DNA"/>
</dbReference>
<protein>
    <submittedName>
        <fullName evidence="1">Uncharacterized protein</fullName>
    </submittedName>
</protein>
<dbReference type="InterPro" id="IPR036561">
    <property type="entry name" value="MAM33_sf"/>
</dbReference>
<gene>
    <name evidence="1" type="ORF">GSPATT00005938001</name>
</gene>
<dbReference type="Gene3D" id="3.10.280.10">
    <property type="entry name" value="Mitochondrial glycoprotein"/>
    <property type="match status" value="1"/>
</dbReference>
<organism evidence="1 2">
    <name type="scientific">Paramecium tetraurelia</name>
    <dbReference type="NCBI Taxonomy" id="5888"/>
    <lineage>
        <taxon>Eukaryota</taxon>
        <taxon>Sar</taxon>
        <taxon>Alveolata</taxon>
        <taxon>Ciliophora</taxon>
        <taxon>Intramacronucleata</taxon>
        <taxon>Oligohymenophorea</taxon>
        <taxon>Peniculida</taxon>
        <taxon>Parameciidae</taxon>
        <taxon>Paramecium</taxon>
    </lineage>
</organism>
<dbReference type="OrthoDB" id="290053at2759"/>
<dbReference type="HOGENOM" id="CLU_1055429_0_0_1"/>
<dbReference type="AlphaFoldDB" id="A0BZW9"/>
<dbReference type="KEGG" id="ptm:GSPATT00005938001"/>
<dbReference type="RefSeq" id="XP_001431484.1">
    <property type="nucleotide sequence ID" value="XM_001431447.2"/>
</dbReference>
<reference evidence="1 2" key="1">
    <citation type="journal article" date="2006" name="Nature">
        <title>Global trends of whole-genome duplications revealed by the ciliate Paramecium tetraurelia.</title>
        <authorList>
            <consortium name="Genoscope"/>
            <person name="Aury J.-M."/>
            <person name="Jaillon O."/>
            <person name="Duret L."/>
            <person name="Noel B."/>
            <person name="Jubin C."/>
            <person name="Porcel B.M."/>
            <person name="Segurens B."/>
            <person name="Daubin V."/>
            <person name="Anthouard V."/>
            <person name="Aiach N."/>
            <person name="Arnaiz O."/>
            <person name="Billaut A."/>
            <person name="Beisson J."/>
            <person name="Blanc I."/>
            <person name="Bouhouche K."/>
            <person name="Camara F."/>
            <person name="Duharcourt S."/>
            <person name="Guigo R."/>
            <person name="Gogendeau D."/>
            <person name="Katinka M."/>
            <person name="Keller A.-M."/>
            <person name="Kissmehl R."/>
            <person name="Klotz C."/>
            <person name="Koll F."/>
            <person name="Le Moue A."/>
            <person name="Lepere C."/>
            <person name="Malinsky S."/>
            <person name="Nowacki M."/>
            <person name="Nowak J.K."/>
            <person name="Plattner H."/>
            <person name="Poulain J."/>
            <person name="Ruiz F."/>
            <person name="Serrano V."/>
            <person name="Zagulski M."/>
            <person name="Dessen P."/>
            <person name="Betermier M."/>
            <person name="Weissenbach J."/>
            <person name="Scarpelli C."/>
            <person name="Schachter V."/>
            <person name="Sperling L."/>
            <person name="Meyer E."/>
            <person name="Cohen J."/>
            <person name="Wincker P."/>
        </authorList>
    </citation>
    <scope>NUCLEOTIDE SEQUENCE [LARGE SCALE GENOMIC DNA]</scope>
    <source>
        <strain evidence="1 2">Stock d4-2</strain>
    </source>
</reference>
<proteinExistence type="predicted"/>
<accession>A0BZW9</accession>
<name>A0BZW9_PARTE</name>
<sequence length="264" mass="30781">MKQNNKSTGIKYMAKAIFSLKRELDSQSNNIQLIQQVTQEVKGFMISKKYDIRSYRQLTQIYKYVQDSEFALTIFPRSKPLREKQKKVLALHELDRFDEYFTYNKLDAPALKHEEEARREDIINSRLDTLNPLGLDLFAQSPVQVVLTIQTPQLDQVMLLTLLISSGGIEFKDLSVFDNVNLRQEWHSKLLDIVEEYTDSYRADVLDLSDPFQSNIVKYLNAFGFEAQDAYYLELLAILSEQNNYMNWLNDLHNIVLANQIHSA</sequence>
<dbReference type="InParanoid" id="A0BZW9"/>
<dbReference type="GeneID" id="5017268"/>
<dbReference type="OMA" id="WLNDLHN"/>
<dbReference type="Proteomes" id="UP000000600">
    <property type="component" value="Unassembled WGS sequence"/>
</dbReference>
<dbReference type="GO" id="GO:0005759">
    <property type="term" value="C:mitochondrial matrix"/>
    <property type="evidence" value="ECO:0007669"/>
    <property type="project" value="InterPro"/>
</dbReference>
<dbReference type="Pfam" id="PF02330">
    <property type="entry name" value="MAM33"/>
    <property type="match status" value="1"/>
</dbReference>
<evidence type="ECO:0000313" key="1">
    <source>
        <dbReference type="EMBL" id="CAK64086.1"/>
    </source>
</evidence>